<dbReference type="Pfam" id="PF04940">
    <property type="entry name" value="BLUF"/>
    <property type="match status" value="1"/>
</dbReference>
<name>A0ABW7D2C1_9GAMM</name>
<evidence type="ECO:0000259" key="1">
    <source>
        <dbReference type="PROSITE" id="PS50925"/>
    </source>
</evidence>
<dbReference type="InterPro" id="IPR007024">
    <property type="entry name" value="BLUF_domain"/>
</dbReference>
<comment type="caution">
    <text evidence="2">The sequence shown here is derived from an EMBL/GenBank/DDBJ whole genome shotgun (WGS) entry which is preliminary data.</text>
</comment>
<keyword evidence="3" id="KW-1185">Reference proteome</keyword>
<dbReference type="Proteomes" id="UP001605261">
    <property type="component" value="Unassembled WGS sequence"/>
</dbReference>
<feature type="domain" description="BLUF" evidence="1">
    <location>
        <begin position="3"/>
        <end position="94"/>
    </location>
</feature>
<dbReference type="InterPro" id="IPR036046">
    <property type="entry name" value="Acylphosphatase-like_dom_sf"/>
</dbReference>
<gene>
    <name evidence="2" type="ORF">ACEU0G_001688</name>
</gene>
<protein>
    <submittedName>
        <fullName evidence="2">BLUF domain-containing protein</fullName>
    </submittedName>
</protein>
<dbReference type="Gene3D" id="3.30.70.100">
    <property type="match status" value="1"/>
</dbReference>
<evidence type="ECO:0000313" key="2">
    <source>
        <dbReference type="EMBL" id="MFG6111359.1"/>
    </source>
</evidence>
<dbReference type="EMBL" id="JBHGCJ010000020">
    <property type="protein sequence ID" value="MFG6111359.1"/>
    <property type="molecule type" value="Genomic_DNA"/>
</dbReference>
<dbReference type="SUPFAM" id="SSF54975">
    <property type="entry name" value="Acylphosphatase/BLUF domain-like"/>
    <property type="match status" value="1"/>
</dbReference>
<proteinExistence type="predicted"/>
<reference evidence="2 3" key="1">
    <citation type="submission" date="2024-09" db="EMBL/GenBank/DDBJ databases">
        <authorList>
            <consortium name="All-Russian atlas of soil microorganisms"/>
            <consortium name="as a basis for the search for new antimicrobial producers and enzymes with unique properties"/>
            <person name="Sokolova E.A."/>
            <person name="Voronina E.N."/>
        </authorList>
    </citation>
    <scope>NUCLEOTIDE SEQUENCE [LARGE SCALE GENOMIC DNA]</scope>
    <source>
        <strain evidence="2 3">AF-22b-331.1</strain>
    </source>
</reference>
<evidence type="ECO:0000313" key="3">
    <source>
        <dbReference type="Proteomes" id="UP001605261"/>
    </source>
</evidence>
<dbReference type="SMART" id="SM01034">
    <property type="entry name" value="BLUF"/>
    <property type="match status" value="1"/>
</dbReference>
<dbReference type="PROSITE" id="PS50925">
    <property type="entry name" value="BLUF"/>
    <property type="match status" value="1"/>
</dbReference>
<accession>A0ABW7D2C1</accession>
<dbReference type="RefSeq" id="WP_394164656.1">
    <property type="nucleotide sequence ID" value="NZ_JBHGCJ010000020.1"/>
</dbReference>
<organism evidence="2 3">
    <name type="scientific">Stenotrophomonas nematodicola</name>
    <dbReference type="NCBI Taxonomy" id="2656746"/>
    <lineage>
        <taxon>Bacteria</taxon>
        <taxon>Pseudomonadati</taxon>
        <taxon>Pseudomonadota</taxon>
        <taxon>Gammaproteobacteria</taxon>
        <taxon>Lysobacterales</taxon>
        <taxon>Lysobacteraceae</taxon>
        <taxon>Stenotrophomonas</taxon>
    </lineage>
</organism>
<sequence>MPLRAIAYTSVAFEGIQASDIDRILSAASSFNKMAGVTGVLMFDGTRFLQYFEGPEDGVDSVYQRVANARSHLCLRELARGPVAARHFPRWTMTSAAIEPAVLTAMIDRPWDGFSAAAPVDGQARVGFARLLSLWTGDSGELEPAAVMLGS</sequence>